<proteinExistence type="inferred from homology"/>
<organism evidence="7 8">
    <name type="scientific">Phascolomyces articulosus</name>
    <dbReference type="NCBI Taxonomy" id="60185"/>
    <lineage>
        <taxon>Eukaryota</taxon>
        <taxon>Fungi</taxon>
        <taxon>Fungi incertae sedis</taxon>
        <taxon>Mucoromycota</taxon>
        <taxon>Mucoromycotina</taxon>
        <taxon>Mucoromycetes</taxon>
        <taxon>Mucorales</taxon>
        <taxon>Lichtheimiaceae</taxon>
        <taxon>Phascolomyces</taxon>
    </lineage>
</organism>
<dbReference type="Proteomes" id="UP001209540">
    <property type="component" value="Unassembled WGS sequence"/>
</dbReference>
<keyword evidence="6" id="KW-0539">Nucleus</keyword>
<comment type="caution">
    <text evidence="7">The sequence shown here is derived from an EMBL/GenBank/DDBJ whole genome shotgun (WGS) entry which is preliminary data.</text>
</comment>
<evidence type="ECO:0000313" key="7">
    <source>
        <dbReference type="EMBL" id="KAI9275699.1"/>
    </source>
</evidence>
<reference evidence="7" key="1">
    <citation type="journal article" date="2022" name="IScience">
        <title>Evolution of zygomycete secretomes and the origins of terrestrial fungal ecologies.</title>
        <authorList>
            <person name="Chang Y."/>
            <person name="Wang Y."/>
            <person name="Mondo S."/>
            <person name="Ahrendt S."/>
            <person name="Andreopoulos W."/>
            <person name="Barry K."/>
            <person name="Beard J."/>
            <person name="Benny G.L."/>
            <person name="Blankenship S."/>
            <person name="Bonito G."/>
            <person name="Cuomo C."/>
            <person name="Desiro A."/>
            <person name="Gervers K.A."/>
            <person name="Hundley H."/>
            <person name="Kuo A."/>
            <person name="LaButti K."/>
            <person name="Lang B.F."/>
            <person name="Lipzen A."/>
            <person name="O'Donnell K."/>
            <person name="Pangilinan J."/>
            <person name="Reynolds N."/>
            <person name="Sandor L."/>
            <person name="Smith M.E."/>
            <person name="Tsang A."/>
            <person name="Grigoriev I.V."/>
            <person name="Stajich J.E."/>
            <person name="Spatafora J.W."/>
        </authorList>
    </citation>
    <scope>NUCLEOTIDE SEQUENCE</scope>
    <source>
        <strain evidence="7">RSA 2281</strain>
    </source>
</reference>
<accession>A0AAD5K9J4</accession>
<dbReference type="GO" id="GO:0034244">
    <property type="term" value="P:negative regulation of transcription elongation by RNA polymerase II"/>
    <property type="evidence" value="ECO:0007669"/>
    <property type="project" value="TreeGrafter"/>
</dbReference>
<dbReference type="EMBL" id="JAIXMP010000003">
    <property type="protein sequence ID" value="KAI9275699.1"/>
    <property type="molecule type" value="Genomic_DNA"/>
</dbReference>
<evidence type="ECO:0000256" key="6">
    <source>
        <dbReference type="ARBA" id="ARBA00023242"/>
    </source>
</evidence>
<dbReference type="GO" id="GO:0003723">
    <property type="term" value="F:RNA binding"/>
    <property type="evidence" value="ECO:0007669"/>
    <property type="project" value="TreeGrafter"/>
</dbReference>
<keyword evidence="5" id="KW-0804">Transcription</keyword>
<comment type="subcellular location">
    <subcellularLocation>
        <location evidence="1">Nucleus</location>
    </subcellularLocation>
</comment>
<dbReference type="PANTHER" id="PTHR12144">
    <property type="entry name" value="NEGATIVE ELONGATION FACTOR D"/>
    <property type="match status" value="1"/>
</dbReference>
<dbReference type="AlphaFoldDB" id="A0AAD5K9J4"/>
<dbReference type="Pfam" id="PF04858">
    <property type="entry name" value="TH1"/>
    <property type="match status" value="1"/>
</dbReference>
<reference evidence="7" key="2">
    <citation type="submission" date="2023-02" db="EMBL/GenBank/DDBJ databases">
        <authorList>
            <consortium name="DOE Joint Genome Institute"/>
            <person name="Mondo S.J."/>
            <person name="Chang Y."/>
            <person name="Wang Y."/>
            <person name="Ahrendt S."/>
            <person name="Andreopoulos W."/>
            <person name="Barry K."/>
            <person name="Beard J."/>
            <person name="Benny G.L."/>
            <person name="Blankenship S."/>
            <person name="Bonito G."/>
            <person name="Cuomo C."/>
            <person name="Desiro A."/>
            <person name="Gervers K.A."/>
            <person name="Hundley H."/>
            <person name="Kuo A."/>
            <person name="LaButti K."/>
            <person name="Lang B.F."/>
            <person name="Lipzen A."/>
            <person name="O'Donnell K."/>
            <person name="Pangilinan J."/>
            <person name="Reynolds N."/>
            <person name="Sandor L."/>
            <person name="Smith M.W."/>
            <person name="Tsang A."/>
            <person name="Grigoriev I.V."/>
            <person name="Stajich J.E."/>
            <person name="Spatafora J.W."/>
        </authorList>
    </citation>
    <scope>NUCLEOTIDE SEQUENCE</scope>
    <source>
        <strain evidence="7">RSA 2281</strain>
    </source>
</reference>
<dbReference type="GO" id="GO:0032021">
    <property type="term" value="C:NELF complex"/>
    <property type="evidence" value="ECO:0007669"/>
    <property type="project" value="TreeGrafter"/>
</dbReference>
<evidence type="ECO:0000256" key="2">
    <source>
        <dbReference type="ARBA" id="ARBA00005726"/>
    </source>
</evidence>
<keyword evidence="3" id="KW-0678">Repressor</keyword>
<keyword evidence="8" id="KW-1185">Reference proteome</keyword>
<comment type="similarity">
    <text evidence="2">Belongs to the NELF-D family.</text>
</comment>
<evidence type="ECO:0000256" key="4">
    <source>
        <dbReference type="ARBA" id="ARBA00023015"/>
    </source>
</evidence>
<sequence>MEHSHTYALKLTQKDAILQPDIYTSAFEPFISNGGAPMDAVSALSESYVGYPSMIKVTTNAASTMGIDCEAILRQTVKKMLMKKFDPNAIDQALMHTESPTSLDWLDGLVHDTEWRYMIYKLFDTYPRCEFLNFAIMRIAEGGYQHEVAKLRTASSYIKVYNYILNDAFGKLGGNDDIDFEENLPKLVRVCSDQQHTYLYAQILIQRLYKEFNDLSFLRLAKELEKAAIAHGQHELVYIIKSCALGMPQNLATALKAIRASGQPTPGDLMTIYNIYSSSNAPSIYFIRDYDFIELMLRALYVPDAVPNMKSDLVDKLIGLLTYATAFDESKTRDEQKDILKRVGRTLRNLYKALQNQAGANFSGAILDIMEGIQIPAASMGILLWIEYISTRTQYYDTYYRTTEVPLPHLLLDEIATAHPLQQPIVLEVIKKCFLHPYQNFAPETLAALQKQWIERLVNLVELNYALPVLKFIRSVAREIDYSLTVHFVTKVLELAQMPFSIEFVEHIIDTLVPIADTVVLVKGFEPILDEFIVQIQEPDAVNGVMTDELEEKLEILVAKRKPHRKSLH</sequence>
<protein>
    <submittedName>
        <fullName evidence="7">TH1 protein</fullName>
    </submittedName>
</protein>
<dbReference type="PANTHER" id="PTHR12144:SF0">
    <property type="entry name" value="NEGATIVE ELONGATION FACTOR C_D"/>
    <property type="match status" value="1"/>
</dbReference>
<evidence type="ECO:0000256" key="3">
    <source>
        <dbReference type="ARBA" id="ARBA00022491"/>
    </source>
</evidence>
<evidence type="ECO:0000256" key="1">
    <source>
        <dbReference type="ARBA" id="ARBA00004123"/>
    </source>
</evidence>
<evidence type="ECO:0000256" key="5">
    <source>
        <dbReference type="ARBA" id="ARBA00023163"/>
    </source>
</evidence>
<name>A0AAD5K9J4_9FUNG</name>
<evidence type="ECO:0000313" key="8">
    <source>
        <dbReference type="Proteomes" id="UP001209540"/>
    </source>
</evidence>
<keyword evidence="4" id="KW-0805">Transcription regulation</keyword>
<dbReference type="InterPro" id="IPR006942">
    <property type="entry name" value="TH1"/>
</dbReference>
<gene>
    <name evidence="7" type="ORF">BDA99DRAFT_496247</name>
</gene>